<keyword evidence="3" id="KW-1185">Reference proteome</keyword>
<feature type="chain" id="PRO_5031453477" evidence="1">
    <location>
        <begin position="22"/>
        <end position="325"/>
    </location>
</feature>
<evidence type="ECO:0000313" key="2">
    <source>
        <dbReference type="EMBL" id="MSU06458.1"/>
    </source>
</evidence>
<dbReference type="EMBL" id="VUNN01000011">
    <property type="protein sequence ID" value="MSU06458.1"/>
    <property type="molecule type" value="Genomic_DNA"/>
</dbReference>
<dbReference type="PANTHER" id="PTHR43235:SF1">
    <property type="entry name" value="GLUTAMINE AMIDOTRANSFERASE PB2B2.05-RELATED"/>
    <property type="match status" value="1"/>
</dbReference>
<dbReference type="Proteomes" id="UP000460549">
    <property type="component" value="Unassembled WGS sequence"/>
</dbReference>
<reference evidence="2 3" key="1">
    <citation type="submission" date="2019-08" db="EMBL/GenBank/DDBJ databases">
        <title>In-depth cultivation of the pig gut microbiome towards novel bacterial diversity and tailored functional studies.</title>
        <authorList>
            <person name="Wylensek D."/>
            <person name="Hitch T.C.A."/>
            <person name="Clavel T."/>
        </authorList>
    </citation>
    <scope>NUCLEOTIDE SEQUENCE [LARGE SCALE GENOMIC DNA]</scope>
    <source>
        <strain evidence="2 3">NM-380-WT-3C1</strain>
    </source>
</reference>
<dbReference type="PROSITE" id="PS51257">
    <property type="entry name" value="PROKAR_LIPOPROTEIN"/>
    <property type="match status" value="1"/>
</dbReference>
<dbReference type="Gene3D" id="3.40.50.880">
    <property type="match status" value="1"/>
</dbReference>
<dbReference type="GO" id="GO:0005829">
    <property type="term" value="C:cytosol"/>
    <property type="evidence" value="ECO:0007669"/>
    <property type="project" value="TreeGrafter"/>
</dbReference>
<dbReference type="SUPFAM" id="SSF52317">
    <property type="entry name" value="Class I glutamine amidotransferase-like"/>
    <property type="match status" value="1"/>
</dbReference>
<dbReference type="InterPro" id="IPR011697">
    <property type="entry name" value="Peptidase_C26"/>
</dbReference>
<gene>
    <name evidence="2" type="ORF">FYJ80_06635</name>
</gene>
<proteinExistence type="predicted"/>
<dbReference type="Pfam" id="PF07722">
    <property type="entry name" value="Peptidase_C26"/>
    <property type="match status" value="1"/>
</dbReference>
<feature type="signal peptide" evidence="1">
    <location>
        <begin position="1"/>
        <end position="21"/>
    </location>
</feature>
<comment type="caution">
    <text evidence="2">The sequence shown here is derived from an EMBL/GenBank/DDBJ whole genome shotgun (WGS) entry which is preliminary data.</text>
</comment>
<dbReference type="InterPro" id="IPR044668">
    <property type="entry name" value="PuuD-like"/>
</dbReference>
<dbReference type="InterPro" id="IPR029062">
    <property type="entry name" value="Class_I_gatase-like"/>
</dbReference>
<dbReference type="PROSITE" id="PS51273">
    <property type="entry name" value="GATASE_TYPE_1"/>
    <property type="match status" value="1"/>
</dbReference>
<sequence length="325" mass="36862">MKALKKLLLIFIIFALLISCATNKSVDSAGLIGIAWRSDTDSEFYTNITKTLDNLNIPYVMVDQVVDYSLLYDDCNVSESCIDENGILLSKYAELIKSEVYRNSNIEEVINKNNFKAIIFTGGEDIAPTLLKTPEPWHGIEEEKDYNATRDVSDYLLMSYCLDNNIPVIGFCRGSQMLGVVSGAGIIQDLKVYFNEQNVEYNAEHRNDIASVDSYRDYAPHDVKLIDDTKVKEIFDRDTLNNVPSWHHQVLTDLDCTNLILAGYTDVNGITTVEIIERSDKDFAFGFQFHPEASYVKHLEDYPNKDDFLSQEDAAIIFKEIGKLL</sequence>
<organism evidence="2 3">
    <name type="scientific">Bullifex porci</name>
    <dbReference type="NCBI Taxonomy" id="2606638"/>
    <lineage>
        <taxon>Bacteria</taxon>
        <taxon>Pseudomonadati</taxon>
        <taxon>Spirochaetota</taxon>
        <taxon>Spirochaetia</taxon>
        <taxon>Spirochaetales</taxon>
        <taxon>Spirochaetaceae</taxon>
        <taxon>Bullifex</taxon>
    </lineage>
</organism>
<dbReference type="AlphaFoldDB" id="A0A7X2TRY7"/>
<name>A0A7X2TRY7_9SPIO</name>
<evidence type="ECO:0000256" key="1">
    <source>
        <dbReference type="SAM" id="SignalP"/>
    </source>
</evidence>
<dbReference type="GO" id="GO:0016811">
    <property type="term" value="F:hydrolase activity, acting on carbon-nitrogen (but not peptide) bonds, in linear amides"/>
    <property type="evidence" value="ECO:0007669"/>
    <property type="project" value="InterPro"/>
</dbReference>
<keyword evidence="1" id="KW-0732">Signal</keyword>
<keyword evidence="2" id="KW-0378">Hydrolase</keyword>
<evidence type="ECO:0000313" key="3">
    <source>
        <dbReference type="Proteomes" id="UP000460549"/>
    </source>
</evidence>
<accession>A0A7X2TRY7</accession>
<dbReference type="PANTHER" id="PTHR43235">
    <property type="entry name" value="GLUTAMINE AMIDOTRANSFERASE PB2B2.05-RELATED"/>
    <property type="match status" value="1"/>
</dbReference>
<dbReference type="RefSeq" id="WP_154425429.1">
    <property type="nucleotide sequence ID" value="NZ_VUNN01000011.1"/>
</dbReference>
<protein>
    <submittedName>
        <fullName evidence="2">Gamma-glutamyl-gamma-aminobutyrate hydrolase family protein</fullName>
    </submittedName>
</protein>